<evidence type="ECO:0000313" key="1">
    <source>
        <dbReference type="EMBL" id="KAK2149579.1"/>
    </source>
</evidence>
<comment type="caution">
    <text evidence="1">The sequence shown here is derived from an EMBL/GenBank/DDBJ whole genome shotgun (WGS) entry which is preliminary data.</text>
</comment>
<dbReference type="AlphaFoldDB" id="A0AAD9JB40"/>
<organism evidence="1 2">
    <name type="scientific">Ridgeia piscesae</name>
    <name type="common">Tubeworm</name>
    <dbReference type="NCBI Taxonomy" id="27915"/>
    <lineage>
        <taxon>Eukaryota</taxon>
        <taxon>Metazoa</taxon>
        <taxon>Spiralia</taxon>
        <taxon>Lophotrochozoa</taxon>
        <taxon>Annelida</taxon>
        <taxon>Polychaeta</taxon>
        <taxon>Sedentaria</taxon>
        <taxon>Canalipalpata</taxon>
        <taxon>Sabellida</taxon>
        <taxon>Siboglinidae</taxon>
        <taxon>Ridgeia</taxon>
    </lineage>
</organism>
<accession>A0AAD9JB40</accession>
<dbReference type="EMBL" id="JAODUO010002945">
    <property type="protein sequence ID" value="KAK2149579.1"/>
    <property type="molecule type" value="Genomic_DNA"/>
</dbReference>
<reference evidence="1" key="1">
    <citation type="journal article" date="2023" name="Mol. Biol. Evol.">
        <title>Third-Generation Sequencing Reveals the Adaptive Role of the Epigenome in Three Deep-Sea Polychaetes.</title>
        <authorList>
            <person name="Perez M."/>
            <person name="Aroh O."/>
            <person name="Sun Y."/>
            <person name="Lan Y."/>
            <person name="Juniper S.K."/>
            <person name="Young C.R."/>
            <person name="Angers B."/>
            <person name="Qian P.Y."/>
        </authorList>
    </citation>
    <scope>NUCLEOTIDE SEQUENCE</scope>
    <source>
        <strain evidence="1">R07B-5</strain>
    </source>
</reference>
<proteinExistence type="predicted"/>
<protein>
    <submittedName>
        <fullName evidence="1">Uncharacterized protein</fullName>
    </submittedName>
</protein>
<sequence>MDMRWRLFGHVLRLDEKSPANQAMSAYFETEGLQGHRDRPRTSLPRTRDTDLQLIGMRLKTRVDMEKLRRIALNRTGWRILHNTILEKRCKRS</sequence>
<dbReference type="Proteomes" id="UP001209878">
    <property type="component" value="Unassembled WGS sequence"/>
</dbReference>
<gene>
    <name evidence="1" type="ORF">NP493_2961g00001</name>
</gene>
<name>A0AAD9JB40_RIDPI</name>
<keyword evidence="2" id="KW-1185">Reference proteome</keyword>
<evidence type="ECO:0000313" key="2">
    <source>
        <dbReference type="Proteomes" id="UP001209878"/>
    </source>
</evidence>